<dbReference type="OrthoDB" id="427344at2"/>
<evidence type="ECO:0000313" key="2">
    <source>
        <dbReference type="Proteomes" id="UP000287247"/>
    </source>
</evidence>
<organism evidence="1 2">
    <name type="scientific">Aphanothece sacrum FPU1</name>
    <dbReference type="NCBI Taxonomy" id="1920663"/>
    <lineage>
        <taxon>Bacteria</taxon>
        <taxon>Bacillati</taxon>
        <taxon>Cyanobacteriota</taxon>
        <taxon>Cyanophyceae</taxon>
        <taxon>Oscillatoriophycideae</taxon>
        <taxon>Chroococcales</taxon>
        <taxon>Aphanothecaceae</taxon>
        <taxon>Aphanothece</taxon>
    </lineage>
</organism>
<keyword evidence="2" id="KW-1185">Reference proteome</keyword>
<dbReference type="EMBL" id="BDQK01000001">
    <property type="protein sequence ID" value="GBF78773.1"/>
    <property type="molecule type" value="Genomic_DNA"/>
</dbReference>
<dbReference type="RefSeq" id="WP_124969749.1">
    <property type="nucleotide sequence ID" value="NZ_BDQK01000001.1"/>
</dbReference>
<name>A0A401IBW3_APHSA</name>
<dbReference type="Proteomes" id="UP000287247">
    <property type="component" value="Unassembled WGS sequence"/>
</dbReference>
<dbReference type="AlphaFoldDB" id="A0A401IBW3"/>
<reference evidence="2" key="1">
    <citation type="submission" date="2017-05" db="EMBL/GenBank/DDBJ databases">
        <title>Physiological properties and genetic analysis related to exopolysaccharide production of fresh-water unicellular cyanobacterium Aphanothece sacrum, Suizenji Nori, that has been cultured as a food source in Japan.</title>
        <authorList>
            <person name="Kanesaki Y."/>
            <person name="Yoshikawa S."/>
            <person name="Ohki K."/>
        </authorList>
    </citation>
    <scope>NUCLEOTIDE SEQUENCE [LARGE SCALE GENOMIC DNA]</scope>
    <source>
        <strain evidence="2">FPU1</strain>
    </source>
</reference>
<protein>
    <submittedName>
        <fullName evidence="1">Uncharacterized protein</fullName>
    </submittedName>
</protein>
<comment type="caution">
    <text evidence="1">The sequence shown here is derived from an EMBL/GenBank/DDBJ whole genome shotgun (WGS) entry which is preliminary data.</text>
</comment>
<proteinExistence type="predicted"/>
<evidence type="ECO:0000313" key="1">
    <source>
        <dbReference type="EMBL" id="GBF78773.1"/>
    </source>
</evidence>
<accession>A0A401IBW3</accession>
<sequence length="233" mass="27148">MERQREFFPSVQKTVMPRPYFGDETDILGQSGTAWAVDAAIYGSNFFVDRGQGLVEIYDAGPAISFHHLLPHKDKYKKEGLYLRLKLAYRTTANANVNIRNFSGNHVTLPNSFYGDIYDDLDTYWWVSDDLTLNINSIFSGEKLWLQRVDWEWMSKEVVYEDELQNKDLVLHRSFDDIEKLYSPQNITDSSVKDFLMEKIKNDDQFAKCCLLILRQDQLMNEDLTKLFEGIAS</sequence>
<gene>
    <name evidence="1" type="ORF">AsFPU1_0162</name>
</gene>